<evidence type="ECO:0000313" key="1">
    <source>
        <dbReference type="EMBL" id="OWO89155.1"/>
    </source>
</evidence>
<accession>A0A246DKL7</accession>
<organism evidence="1 2">
    <name type="scientific">Rhizobium esperanzae</name>
    <dbReference type="NCBI Taxonomy" id="1967781"/>
    <lineage>
        <taxon>Bacteria</taxon>
        <taxon>Pseudomonadati</taxon>
        <taxon>Pseudomonadota</taxon>
        <taxon>Alphaproteobacteria</taxon>
        <taxon>Hyphomicrobiales</taxon>
        <taxon>Rhizobiaceae</taxon>
        <taxon>Rhizobium/Agrobacterium group</taxon>
        <taxon>Rhizobium</taxon>
    </lineage>
</organism>
<evidence type="ECO:0008006" key="3">
    <source>
        <dbReference type="Google" id="ProtNLM"/>
    </source>
</evidence>
<dbReference type="Gene3D" id="3.40.960.10">
    <property type="entry name" value="VSR Endonuclease"/>
    <property type="match status" value="1"/>
</dbReference>
<gene>
    <name evidence="1" type="ORF">B5E41_30715</name>
</gene>
<name>A0A246DKL7_9HYPH</name>
<dbReference type="AlphaFoldDB" id="A0A246DKL7"/>
<proteinExistence type="predicted"/>
<protein>
    <recommendedName>
        <fullName evidence="3">DUF559 domain-containing protein</fullName>
    </recommendedName>
</protein>
<comment type="caution">
    <text evidence="1">The sequence shown here is derived from an EMBL/GenBank/DDBJ whole genome shotgun (WGS) entry which is preliminary data.</text>
</comment>
<evidence type="ECO:0000313" key="2">
    <source>
        <dbReference type="Proteomes" id="UP000197269"/>
    </source>
</evidence>
<reference evidence="1 2" key="1">
    <citation type="submission" date="2017-03" db="EMBL/GenBank/DDBJ databases">
        <title>Genome of strain Rhizobium sp. CNPSo 668.</title>
        <authorList>
            <person name="Ribeiro R."/>
        </authorList>
    </citation>
    <scope>NUCLEOTIDE SEQUENCE [LARGE SCALE GENOMIC DNA]</scope>
    <source>
        <strain evidence="1 2">CNPSo 668</strain>
    </source>
</reference>
<sequence length="321" mass="36653">MAPAIPESLPWDPDPRFQEILNLTQTDRLDQALQLVEEIPVVEREVLFDEVTYLRYLVGAAPKGDDLRYLARKYVATSSIRARLTDEFDAYIACLDEALSHAGPLPSVFPGLWDRGDWFENDPDPLKRETPPLKDWRATREHFYRQLVAYKHPPGPRGRIFIWNPDKASGSIQSWQRVFTPDFVNAENAFRRARSIAEIGRGWASETSLVDLVRSVFPDAIHQWRPSFLGSQSVDIYVPSLKLAIEYQGEQHYRPISLFGGEQGFKATVARDERKRALLQANKIRLLEWRFDLEITAAELTIQLAQFTSAANGKGLTKPNC</sequence>
<dbReference type="EMBL" id="MXPU01000048">
    <property type="protein sequence ID" value="OWO89155.1"/>
    <property type="molecule type" value="Genomic_DNA"/>
</dbReference>
<dbReference type="Proteomes" id="UP000197269">
    <property type="component" value="Unassembled WGS sequence"/>
</dbReference>